<reference evidence="7 8" key="1">
    <citation type="submission" date="2018-06" db="EMBL/GenBank/DDBJ databases">
        <authorList>
            <consortium name="Pathogen Informatics"/>
            <person name="Doyle S."/>
        </authorList>
    </citation>
    <scope>NUCLEOTIDE SEQUENCE [LARGE SCALE GENOMIC DNA]</scope>
    <source>
        <strain evidence="7 8">NCTC11388</strain>
    </source>
</reference>
<feature type="binding site" evidence="6">
    <location>
        <position position="64"/>
    </location>
    <ligand>
        <name>a divalent metal cation</name>
        <dbReference type="ChEBI" id="CHEBI:60240"/>
        <label>2</label>
    </ligand>
</feature>
<dbReference type="InterPro" id="IPR002678">
    <property type="entry name" value="DUF34/NIF3"/>
</dbReference>
<evidence type="ECO:0000256" key="3">
    <source>
        <dbReference type="ARBA" id="ARBA00022112"/>
    </source>
</evidence>
<accession>A0A380C9C4</accession>
<evidence type="ECO:0000256" key="6">
    <source>
        <dbReference type="PIRSR" id="PIRSR602678-1"/>
    </source>
</evidence>
<feature type="binding site" evidence="6">
    <location>
        <position position="65"/>
    </location>
    <ligand>
        <name>a divalent metal cation</name>
        <dbReference type="ChEBI" id="CHEBI:60240"/>
        <label>1</label>
    </ligand>
</feature>
<dbReference type="AlphaFoldDB" id="A0A380C9C4"/>
<dbReference type="NCBIfam" id="TIGR00486">
    <property type="entry name" value="YbgI_SA1388"/>
    <property type="match status" value="1"/>
</dbReference>
<evidence type="ECO:0000256" key="4">
    <source>
        <dbReference type="ARBA" id="ARBA00022723"/>
    </source>
</evidence>
<feature type="binding site" evidence="6">
    <location>
        <position position="103"/>
    </location>
    <ligand>
        <name>a divalent metal cation</name>
        <dbReference type="ChEBI" id="CHEBI:60240"/>
        <label>1</label>
    </ligand>
</feature>
<dbReference type="FunFam" id="3.30.70.120:FF:000006">
    <property type="entry name" value="GTP cyclohydrolase 1 type 2 homolog"/>
    <property type="match status" value="1"/>
</dbReference>
<dbReference type="InterPro" id="IPR036069">
    <property type="entry name" value="DUF34/NIF3_sf"/>
</dbReference>
<dbReference type="FunFam" id="3.40.1390.30:FF:000001">
    <property type="entry name" value="GTP cyclohydrolase 1 type 2"/>
    <property type="match status" value="1"/>
</dbReference>
<dbReference type="Proteomes" id="UP000254893">
    <property type="component" value="Unassembled WGS sequence"/>
</dbReference>
<dbReference type="EMBL" id="UGYW01000002">
    <property type="protein sequence ID" value="SUJ15603.1"/>
    <property type="molecule type" value="Genomic_DNA"/>
</dbReference>
<dbReference type="SUPFAM" id="SSF102705">
    <property type="entry name" value="NIF3 (NGG1p interacting factor 3)-like"/>
    <property type="match status" value="1"/>
</dbReference>
<name>A0A380C9C4_SPHSI</name>
<evidence type="ECO:0000313" key="8">
    <source>
        <dbReference type="Proteomes" id="UP000254893"/>
    </source>
</evidence>
<organism evidence="7 8">
    <name type="scientific">Sphingobacterium spiritivorum</name>
    <name type="common">Flavobacterium spiritivorum</name>
    <dbReference type="NCBI Taxonomy" id="258"/>
    <lineage>
        <taxon>Bacteria</taxon>
        <taxon>Pseudomonadati</taxon>
        <taxon>Bacteroidota</taxon>
        <taxon>Sphingobacteriia</taxon>
        <taxon>Sphingobacteriales</taxon>
        <taxon>Sphingobacteriaceae</taxon>
        <taxon>Sphingobacterium</taxon>
    </lineage>
</organism>
<dbReference type="RefSeq" id="WP_115170357.1">
    <property type="nucleotide sequence ID" value="NZ_UGYW01000002.1"/>
</dbReference>
<evidence type="ECO:0000313" key="7">
    <source>
        <dbReference type="EMBL" id="SUJ15603.1"/>
    </source>
</evidence>
<dbReference type="Gene3D" id="3.40.1390.30">
    <property type="entry name" value="NIF3 (NGG1p interacting factor 3)-like"/>
    <property type="match status" value="1"/>
</dbReference>
<dbReference type="GO" id="GO:0005737">
    <property type="term" value="C:cytoplasm"/>
    <property type="evidence" value="ECO:0007669"/>
    <property type="project" value="TreeGrafter"/>
</dbReference>
<dbReference type="Pfam" id="PF01784">
    <property type="entry name" value="DUF34_NIF3"/>
    <property type="match status" value="1"/>
</dbReference>
<dbReference type="GO" id="GO:0046872">
    <property type="term" value="F:metal ion binding"/>
    <property type="evidence" value="ECO:0007669"/>
    <property type="project" value="UniProtKB-UniRule"/>
</dbReference>
<dbReference type="PIRSF" id="PIRSF037489">
    <property type="entry name" value="UCP037489_NIF3_YqfO"/>
    <property type="match status" value="1"/>
</dbReference>
<evidence type="ECO:0000256" key="1">
    <source>
        <dbReference type="ARBA" id="ARBA00006964"/>
    </source>
</evidence>
<feature type="binding site" evidence="6">
    <location>
        <position position="331"/>
    </location>
    <ligand>
        <name>a divalent metal cation</name>
        <dbReference type="ChEBI" id="CHEBI:60240"/>
        <label>1</label>
    </ligand>
</feature>
<comment type="subunit">
    <text evidence="2">Homohexamer.</text>
</comment>
<sequence>MKIFELTNYLESIAPLAYQESYDNSGLLVGNPGDEIHRALISLDCTEAVVDEAIAEGCDIIISHHPIVFGGLKKFTGSNYVERVIIKAIRNNIAIYAIHTNLDNIFGGVSSKIAEKLHLENTAILKQKKNLLNKLVVYVPRTHVEIVRDALFEAGAGNIGNYDQCSYNSAGYGTFRPLEGADPAIGEIGQQERVEETKIEVIYPQIKEREILVAMYASHPYEEVAYNIVTLQNNYQTIGSGVIGNLSEPMSEIDFLRYLKEKLNLTVIRHTELRGKEVSRVAVCGGAGGFLLADAKRSGADFFVTADYKYHEFFDAEGQIVIADTGHFESEQFTQELLLEIIRNKFANFAVLITETDTNPIKYYC</sequence>
<dbReference type="PANTHER" id="PTHR13799:SF14">
    <property type="entry name" value="GTP CYCLOHYDROLASE 1 TYPE 2 HOMOLOG"/>
    <property type="match status" value="1"/>
</dbReference>
<keyword evidence="4 5" id="KW-0479">Metal-binding</keyword>
<dbReference type="Gene3D" id="3.30.70.120">
    <property type="match status" value="1"/>
</dbReference>
<dbReference type="PANTHER" id="PTHR13799">
    <property type="entry name" value="NGG1 INTERACTING FACTOR 3"/>
    <property type="match status" value="1"/>
</dbReference>
<evidence type="ECO:0000256" key="5">
    <source>
        <dbReference type="PIRNR" id="PIRNR037489"/>
    </source>
</evidence>
<gene>
    <name evidence="7" type="ORF">NCTC11388_02508</name>
</gene>
<dbReference type="InterPro" id="IPR017221">
    <property type="entry name" value="DUF34/NIF3_bac"/>
</dbReference>
<dbReference type="InterPro" id="IPR015867">
    <property type="entry name" value="N-reg_PII/ATP_PRibTrfase_C"/>
</dbReference>
<comment type="similarity">
    <text evidence="1 5">Belongs to the GTP cyclohydrolase I type 2/NIF3 family.</text>
</comment>
<protein>
    <recommendedName>
        <fullName evidence="3 5">GTP cyclohydrolase 1 type 2 homolog</fullName>
    </recommendedName>
</protein>
<evidence type="ECO:0000256" key="2">
    <source>
        <dbReference type="ARBA" id="ARBA00011643"/>
    </source>
</evidence>
<feature type="binding site" evidence="6">
    <location>
        <position position="327"/>
    </location>
    <ligand>
        <name>a divalent metal cation</name>
        <dbReference type="ChEBI" id="CHEBI:60240"/>
        <label>1</label>
    </ligand>
</feature>
<proteinExistence type="inferred from homology"/>